<accession>A0A0G4MJZ2</accession>
<feature type="transmembrane region" description="Helical" evidence="7">
    <location>
        <begin position="1049"/>
        <end position="1073"/>
    </location>
</feature>
<dbReference type="PROSITE" id="PS50020">
    <property type="entry name" value="WW_DOMAIN_2"/>
    <property type="match status" value="1"/>
</dbReference>
<keyword evidence="4 7" id="KW-1133">Transmembrane helix</keyword>
<feature type="region of interest" description="Disordered" evidence="6">
    <location>
        <begin position="1377"/>
        <end position="1399"/>
    </location>
</feature>
<feature type="compositionally biased region" description="Low complexity" evidence="6">
    <location>
        <begin position="1465"/>
        <end position="1494"/>
    </location>
</feature>
<feature type="transmembrane region" description="Helical" evidence="7">
    <location>
        <begin position="1265"/>
        <end position="1284"/>
    </location>
</feature>
<feature type="compositionally biased region" description="Low complexity" evidence="6">
    <location>
        <begin position="1549"/>
        <end position="1597"/>
    </location>
</feature>
<dbReference type="InterPro" id="IPR001202">
    <property type="entry name" value="WW_dom"/>
</dbReference>
<dbReference type="Pfam" id="PF00397">
    <property type="entry name" value="WW"/>
    <property type="match status" value="1"/>
</dbReference>
<feature type="transmembrane region" description="Helical" evidence="7">
    <location>
        <begin position="903"/>
        <end position="924"/>
    </location>
</feature>
<keyword evidence="5 7" id="KW-0472">Membrane</keyword>
<sequence>MAVARRLDDLSCALSVLTERAPSYRFDDLGDMSSFKTPIRASGAMGDTTHAKVSGIGNATMNDDSDPKARQDDDSVERIDTAGIPIHEPQPLPTLEFATEDGSISSDDAYASCVGEGSDGVAPPTPTNKPSIDGLDNDGSQSSVGEVSSKSGTRVASLAEVDTSFAAHSIPEGALSDGISEDGLSDTTADDTASTIADDSSLVVLQKIDSYISHSRADSVCHIAQANDLHTNEDSNHRDFGKAPYEINTVKDSAIDGSSHENGHCSWVFDNDAFRNNTWHFGEEDVDEPAPEIRSKKPDPIWTQYPQAQYPRFDMALNPTDCDGTEATLASRAYPMPSPGSLVDRQVWVIVSSEFSQAAGEGEDDDESSVEYFNQSWSLDESSRRGDSVVYCHSYDGPMEAADYALLGPLVERGRNIELDQIYRRGVVLLKKSQRKAFAFSFSDCRPGKAKTFYGWIPRWRIPRLVCMGWGGFTPAILHRQFRGSKIDGKELGNWNPVAPKRSSSYGTTFVSDRKSTFSLLVRFKSEREEAERKGVTEIAKQYRKAVAAEQCRWDVHTTNDFWPIIVPPHLRGKTDQVVVEVPQVVDDESMDAKPCIKDVEQGEVVPGVWSTMFSEYASRFLAQSQSRISNFGGQLDNGDSPPRQPSDRNARSTRNPGGRSFLGRGYTGNPYVAGGSRFGQLGFASRMSVAREDAPLFHSTLNEYREDDDEDERDRDAADLFALQRSRRVAAASKLAESTETDPDASRGSLDQSNEGSHSRRYQDRSIRRGIRSSWNGTRSFSGRGRGQGAIDEEAEDVQRDTADRDSNHSSEGNPKMVDVGLESQTEYDDPPASLTGEREDDNSPPAFQKFQGKADRNKFMLRRESTNESEYDEQQEAEAESQVMPATVPLAEGEVFKYDPFFAWAFLILLAALLSTFVLVWLHTSTRKGMGDTIYTTLHASFHMLAVDTLISVIVALFWLAALRSFARPLAGLVVVAVPVIMGTFALYAFVSSFKGSTHGASFQDRALRWASLVPAVSCVVWVFLVIKARHSIRQAVDILEFASRILAANSALLVLGFACLALIVVWTWIWMGMFTRIFLGGYFSKSLARFVIRVSSWWLGVWFILMYMWTVGVINSVQRATTAATVSQWYFHRMAAPAPSSNDIVMAAMGHALTTIFGSICEQTFLALMIRAPLLVLPRSLSNIIEAMSSRIIPTPIAALTNPLTITYGAIHSQNLQAAARGLSRMEFLSPGRPTTTLTPHVFTSSLRGARSPTLPYRLAKMLLYATRFIMATALGFAGWVMTAKQLRIAASDGMGTRGSAYAYIVGIVASFIGFSVMGAMENILSGIVDAAIICYGSEKLMRNGSGGSLHCAFSSTICNHDIRFSRSETLSPLDPHMADFEAPSGPPPPELPPGWTARWNTQYNAWFYVNLHTKQSQWEKPTEPALPPQNDTPDGPPPGYAPRPGDNPSTPSDVKHNPYTQASASPQPGASSSQPPPAQAAGPPQQQQQSDTRGSFPQQLPPRPEERGKSSGGGLMGKLLGKVKGSSGGGHMPQGGYPGHGYGGQPQQQYGGYPQQGGYPPQQQYGGYPPQQHYGGYPPQQQYGGYPPQQGYPMHGGGYPGYQQAGGRRPGGGGGMGMAGGMMLGAGAGMLGGAMLANSFNDSQDEAYQDGYEDGMDDGGDFGE</sequence>
<evidence type="ECO:0000313" key="10">
    <source>
        <dbReference type="Proteomes" id="UP000044602"/>
    </source>
</evidence>
<evidence type="ECO:0000256" key="7">
    <source>
        <dbReference type="SAM" id="Phobius"/>
    </source>
</evidence>
<feature type="region of interest" description="Disordered" evidence="6">
    <location>
        <begin position="630"/>
        <end position="667"/>
    </location>
</feature>
<organism evidence="9 10">
    <name type="scientific">Verticillium longisporum</name>
    <name type="common">Verticillium dahliae var. longisporum</name>
    <dbReference type="NCBI Taxonomy" id="100787"/>
    <lineage>
        <taxon>Eukaryota</taxon>
        <taxon>Fungi</taxon>
        <taxon>Dikarya</taxon>
        <taxon>Ascomycota</taxon>
        <taxon>Pezizomycotina</taxon>
        <taxon>Sordariomycetes</taxon>
        <taxon>Hypocreomycetidae</taxon>
        <taxon>Glomerellales</taxon>
        <taxon>Plectosphaerellaceae</taxon>
        <taxon>Verticillium</taxon>
    </lineage>
</organism>
<dbReference type="InterPro" id="IPR036020">
    <property type="entry name" value="WW_dom_sf"/>
</dbReference>
<dbReference type="Gene3D" id="2.20.70.10">
    <property type="match status" value="1"/>
</dbReference>
<dbReference type="Pfam" id="PF04515">
    <property type="entry name" value="Choline_transpo"/>
    <property type="match status" value="1"/>
</dbReference>
<feature type="transmembrane region" description="Helical" evidence="7">
    <location>
        <begin position="1093"/>
        <end position="1112"/>
    </location>
</feature>
<evidence type="ECO:0000259" key="8">
    <source>
        <dbReference type="PROSITE" id="PS50020"/>
    </source>
</evidence>
<feature type="domain" description="WW" evidence="8">
    <location>
        <begin position="1393"/>
        <end position="1427"/>
    </location>
</feature>
<feature type="region of interest" description="Disordered" evidence="6">
    <location>
        <begin position="1649"/>
        <end position="1668"/>
    </location>
</feature>
<gene>
    <name evidence="9" type="ORF">BN1708_006411</name>
</gene>
<dbReference type="GO" id="GO:0022857">
    <property type="term" value="F:transmembrane transporter activity"/>
    <property type="evidence" value="ECO:0007669"/>
    <property type="project" value="InterPro"/>
</dbReference>
<feature type="compositionally biased region" description="Low complexity" evidence="6">
    <location>
        <begin position="139"/>
        <end position="152"/>
    </location>
</feature>
<protein>
    <recommendedName>
        <fullName evidence="8">WW domain-containing protein</fullName>
    </recommendedName>
</protein>
<dbReference type="PROSITE" id="PS01159">
    <property type="entry name" value="WW_DOMAIN_1"/>
    <property type="match status" value="1"/>
</dbReference>
<comment type="similarity">
    <text evidence="2">Belongs to the CTL (choline transporter-like) family.</text>
</comment>
<feature type="compositionally biased region" description="Basic and acidic residues" evidence="6">
    <location>
        <begin position="758"/>
        <end position="768"/>
    </location>
</feature>
<feature type="region of interest" description="Disordered" evidence="6">
    <location>
        <begin position="106"/>
        <end position="155"/>
    </location>
</feature>
<feature type="compositionally biased region" description="Gly residues" evidence="6">
    <location>
        <begin position="1530"/>
        <end position="1548"/>
    </location>
</feature>
<proteinExistence type="inferred from homology"/>
<feature type="region of interest" description="Disordered" evidence="6">
    <location>
        <begin position="172"/>
        <end position="192"/>
    </location>
</feature>
<name>A0A0G4MJZ2_VERLO</name>
<reference evidence="9 10" key="1">
    <citation type="submission" date="2015-05" db="EMBL/GenBank/DDBJ databases">
        <authorList>
            <person name="Wang D.B."/>
            <person name="Wang M."/>
        </authorList>
    </citation>
    <scope>NUCLEOTIDE SEQUENCE [LARGE SCALE GENOMIC DNA]</scope>
    <source>
        <strain evidence="9">VL1</strain>
    </source>
</reference>
<dbReference type="CDD" id="cd00201">
    <property type="entry name" value="WW"/>
    <property type="match status" value="1"/>
</dbReference>
<feature type="region of interest" description="Disordered" evidence="6">
    <location>
        <begin position="53"/>
        <end position="75"/>
    </location>
</feature>
<dbReference type="PANTHER" id="PTHR12385">
    <property type="entry name" value="CHOLINE TRANSPORTER-LIKE (SLC FAMILY 44)"/>
    <property type="match status" value="1"/>
</dbReference>
<keyword evidence="3 7" id="KW-0812">Transmembrane</keyword>
<dbReference type="GO" id="GO:0005886">
    <property type="term" value="C:plasma membrane"/>
    <property type="evidence" value="ECO:0007669"/>
    <property type="project" value="TreeGrafter"/>
</dbReference>
<feature type="region of interest" description="Disordered" evidence="6">
    <location>
        <begin position="1421"/>
        <end position="1622"/>
    </location>
</feature>
<dbReference type="STRING" id="100787.A0A0G4MJZ2"/>
<dbReference type="SUPFAM" id="SSF51045">
    <property type="entry name" value="WW domain"/>
    <property type="match status" value="1"/>
</dbReference>
<dbReference type="Proteomes" id="UP000044602">
    <property type="component" value="Unassembled WGS sequence"/>
</dbReference>
<evidence type="ECO:0000256" key="3">
    <source>
        <dbReference type="ARBA" id="ARBA00022692"/>
    </source>
</evidence>
<feature type="transmembrane region" description="Helical" evidence="7">
    <location>
        <begin position="1304"/>
        <end position="1324"/>
    </location>
</feature>
<keyword evidence="10" id="KW-1185">Reference proteome</keyword>
<feature type="region of interest" description="Disordered" evidence="6">
    <location>
        <begin position="733"/>
        <end position="852"/>
    </location>
</feature>
<evidence type="ECO:0000256" key="4">
    <source>
        <dbReference type="ARBA" id="ARBA00022989"/>
    </source>
</evidence>
<dbReference type="EMBL" id="CVQH01023083">
    <property type="protein sequence ID" value="CRK34576.1"/>
    <property type="molecule type" value="Genomic_DNA"/>
</dbReference>
<comment type="subcellular location">
    <subcellularLocation>
        <location evidence="1">Membrane</location>
        <topology evidence="1">Multi-pass membrane protein</topology>
    </subcellularLocation>
</comment>
<feature type="compositionally biased region" description="Basic and acidic residues" evidence="6">
    <location>
        <begin position="65"/>
        <end position="75"/>
    </location>
</feature>
<dbReference type="SMART" id="SM00456">
    <property type="entry name" value="WW"/>
    <property type="match status" value="1"/>
</dbReference>
<evidence type="ECO:0000256" key="2">
    <source>
        <dbReference type="ARBA" id="ARBA00007168"/>
    </source>
</evidence>
<feature type="transmembrane region" description="Helical" evidence="7">
    <location>
        <begin position="1012"/>
        <end position="1029"/>
    </location>
</feature>
<evidence type="ECO:0000256" key="1">
    <source>
        <dbReference type="ARBA" id="ARBA00004141"/>
    </source>
</evidence>
<feature type="transmembrane region" description="Helical" evidence="7">
    <location>
        <begin position="972"/>
        <end position="992"/>
    </location>
</feature>
<evidence type="ECO:0000256" key="5">
    <source>
        <dbReference type="ARBA" id="ARBA00023136"/>
    </source>
</evidence>
<evidence type="ECO:0000313" key="9">
    <source>
        <dbReference type="EMBL" id="CRK34576.1"/>
    </source>
</evidence>
<dbReference type="PANTHER" id="PTHR12385:SF88">
    <property type="entry name" value="CHOLINE TRANSPORTER-LIKE PROTEIN CTL1"/>
    <property type="match status" value="1"/>
</dbReference>
<feature type="compositionally biased region" description="Gly residues" evidence="6">
    <location>
        <begin position="1612"/>
        <end position="1622"/>
    </location>
</feature>
<evidence type="ECO:0000256" key="6">
    <source>
        <dbReference type="SAM" id="MobiDB-lite"/>
    </source>
</evidence>
<dbReference type="InterPro" id="IPR007603">
    <property type="entry name" value="Choline_transptr-like"/>
</dbReference>
<feature type="compositionally biased region" description="Basic and acidic residues" evidence="6">
    <location>
        <begin position="798"/>
        <end position="810"/>
    </location>
</feature>